<name>A0A159Z7M4_9RHOB</name>
<dbReference type="InterPro" id="IPR012132">
    <property type="entry name" value="GMC_OxRdtase"/>
</dbReference>
<dbReference type="SUPFAM" id="SSF51905">
    <property type="entry name" value="FAD/NAD(P)-binding domain"/>
    <property type="match status" value="1"/>
</dbReference>
<dbReference type="PANTHER" id="PTHR11552">
    <property type="entry name" value="GLUCOSE-METHANOL-CHOLINE GMC OXIDOREDUCTASE"/>
    <property type="match status" value="1"/>
</dbReference>
<dbReference type="STRING" id="1335048.AKL17_3302"/>
<gene>
    <name evidence="6" type="ORF">AKL17_3302</name>
</gene>
<dbReference type="EMBL" id="CP012661">
    <property type="protein sequence ID" value="AMY70534.1"/>
    <property type="molecule type" value="Genomic_DNA"/>
</dbReference>
<proteinExistence type="inferred from homology"/>
<accession>A0A159Z7M4</accession>
<evidence type="ECO:0000256" key="3">
    <source>
        <dbReference type="ARBA" id="ARBA00022630"/>
    </source>
</evidence>
<sequence>MILAAGAVMSPHLLMRSGIGPAAELARHGIALLHDAPEVGENLADHLDITVMSCTRGREPIGLAPASCRAACGPPGALPPGAWAS</sequence>
<comment type="similarity">
    <text evidence="2">Belongs to the GMC oxidoreductase family.</text>
</comment>
<dbReference type="Gene3D" id="3.50.50.60">
    <property type="entry name" value="FAD/NAD(P)-binding domain"/>
    <property type="match status" value="1"/>
</dbReference>
<evidence type="ECO:0000313" key="7">
    <source>
        <dbReference type="Proteomes" id="UP000076128"/>
    </source>
</evidence>
<dbReference type="AlphaFoldDB" id="A0A159Z7M4"/>
<dbReference type="PANTHER" id="PTHR11552:SF147">
    <property type="entry name" value="CHOLINE DEHYDROGENASE, MITOCHONDRIAL"/>
    <property type="match status" value="1"/>
</dbReference>
<evidence type="ECO:0000256" key="2">
    <source>
        <dbReference type="ARBA" id="ARBA00010790"/>
    </source>
</evidence>
<dbReference type="Gene3D" id="3.30.410.40">
    <property type="match status" value="1"/>
</dbReference>
<dbReference type="PROSITE" id="PS00624">
    <property type="entry name" value="GMC_OXRED_2"/>
    <property type="match status" value="1"/>
</dbReference>
<dbReference type="PATRIC" id="fig|1335048.3.peg.3430"/>
<dbReference type="KEGG" id="daa:AKL17_3302"/>
<keyword evidence="7" id="KW-1185">Reference proteome</keyword>
<comment type="cofactor">
    <cofactor evidence="1">
        <name>FAD</name>
        <dbReference type="ChEBI" id="CHEBI:57692"/>
    </cofactor>
</comment>
<evidence type="ECO:0000256" key="4">
    <source>
        <dbReference type="ARBA" id="ARBA00022827"/>
    </source>
</evidence>
<organism evidence="6 7">
    <name type="scientific">Frigidibacter mobilis</name>
    <dbReference type="NCBI Taxonomy" id="1335048"/>
    <lineage>
        <taxon>Bacteria</taxon>
        <taxon>Pseudomonadati</taxon>
        <taxon>Pseudomonadota</taxon>
        <taxon>Alphaproteobacteria</taxon>
        <taxon>Rhodobacterales</taxon>
        <taxon>Paracoccaceae</taxon>
        <taxon>Frigidibacter</taxon>
    </lineage>
</organism>
<dbReference type="Proteomes" id="UP000076128">
    <property type="component" value="Chromosome"/>
</dbReference>
<feature type="domain" description="Glucose-methanol-choline oxidoreductase N-terminal" evidence="5">
    <location>
        <begin position="6"/>
        <end position="20"/>
    </location>
</feature>
<keyword evidence="3" id="KW-0285">Flavoprotein</keyword>
<evidence type="ECO:0000259" key="5">
    <source>
        <dbReference type="PROSITE" id="PS00624"/>
    </source>
</evidence>
<dbReference type="GO" id="GO:0050660">
    <property type="term" value="F:flavin adenine dinucleotide binding"/>
    <property type="evidence" value="ECO:0007669"/>
    <property type="project" value="InterPro"/>
</dbReference>
<evidence type="ECO:0000313" key="6">
    <source>
        <dbReference type="EMBL" id="AMY70534.1"/>
    </source>
</evidence>
<reference evidence="6 7" key="1">
    <citation type="submission" date="2015-09" db="EMBL/GenBank/DDBJ databases">
        <title>Complete genome sequence of Defluviimonas alba cai42t isolated from an oilfield in Xinjiang.</title>
        <authorList>
            <person name="Geng S."/>
            <person name="Pan X."/>
            <person name="Wu X."/>
        </authorList>
    </citation>
    <scope>NUCLEOTIDE SEQUENCE [LARGE SCALE GENOMIC DNA]</scope>
    <source>
        <strain evidence="7">cai42</strain>
    </source>
</reference>
<dbReference type="InterPro" id="IPR036188">
    <property type="entry name" value="FAD/NAD-bd_sf"/>
</dbReference>
<keyword evidence="4" id="KW-0274">FAD</keyword>
<evidence type="ECO:0000256" key="1">
    <source>
        <dbReference type="ARBA" id="ARBA00001974"/>
    </source>
</evidence>
<dbReference type="Pfam" id="PF00732">
    <property type="entry name" value="GMC_oxred_N"/>
    <property type="match status" value="1"/>
</dbReference>
<protein>
    <submittedName>
        <fullName evidence="6">Alcohol dehydrogenase</fullName>
    </submittedName>
</protein>
<dbReference type="InterPro" id="IPR000172">
    <property type="entry name" value="GMC_OxRdtase_N"/>
</dbReference>
<dbReference type="GO" id="GO:0016614">
    <property type="term" value="F:oxidoreductase activity, acting on CH-OH group of donors"/>
    <property type="evidence" value="ECO:0007669"/>
    <property type="project" value="InterPro"/>
</dbReference>